<evidence type="ECO:0000313" key="2">
    <source>
        <dbReference type="EMBL" id="ABG12456.1"/>
    </source>
</evidence>
<dbReference type="PATRIC" id="fig|360102.15.peg.3507"/>
<dbReference type="Proteomes" id="UP000001971">
    <property type="component" value="Chromosome"/>
</dbReference>
<dbReference type="RefSeq" id="WP_002211629.1">
    <property type="nucleotide sequence ID" value="NC_008150.1"/>
</dbReference>
<protein>
    <submittedName>
        <fullName evidence="2">Putative membrane protein</fullName>
    </submittedName>
</protein>
<dbReference type="HOGENOM" id="CLU_140267_0_0_6"/>
<evidence type="ECO:0000313" key="3">
    <source>
        <dbReference type="Proteomes" id="UP000001971"/>
    </source>
</evidence>
<gene>
    <name evidence="2" type="ordered locus">YPA_0488</name>
</gene>
<keyword evidence="1" id="KW-0472">Membrane</keyword>
<name>A0A0E1NTD0_YERPA</name>
<organism evidence="2 3">
    <name type="scientific">Yersinia pestis bv. Antiqua (strain Antiqua)</name>
    <dbReference type="NCBI Taxonomy" id="360102"/>
    <lineage>
        <taxon>Bacteria</taxon>
        <taxon>Pseudomonadati</taxon>
        <taxon>Pseudomonadota</taxon>
        <taxon>Gammaproteobacteria</taxon>
        <taxon>Enterobacterales</taxon>
        <taxon>Yersiniaceae</taxon>
        <taxon>Yersinia</taxon>
    </lineage>
</organism>
<reference evidence="2 3" key="1">
    <citation type="journal article" date="2006" name="J. Bacteriol.">
        <title>Complete genome sequence of Yersinia pestis strains Antiqua and Nepal516: evidence of gene reduction in an emerging pathogen.</title>
        <authorList>
            <person name="Chain P.S."/>
            <person name="Hu P."/>
            <person name="Malfatti S.A."/>
            <person name="Radnedge L."/>
            <person name="Larimer F."/>
            <person name="Vergez L.M."/>
            <person name="Worsham P."/>
            <person name="Chu M.C."/>
            <person name="Andersen G.L."/>
        </authorList>
    </citation>
    <scope>NUCLEOTIDE SEQUENCE [LARGE SCALE GENOMIC DNA]</scope>
    <source>
        <strain evidence="2 3">Antiqua</strain>
    </source>
</reference>
<feature type="transmembrane region" description="Helical" evidence="1">
    <location>
        <begin position="12"/>
        <end position="30"/>
    </location>
</feature>
<evidence type="ECO:0000256" key="1">
    <source>
        <dbReference type="SAM" id="Phobius"/>
    </source>
</evidence>
<accession>A0A0E1NTD0</accession>
<dbReference type="KEGG" id="ypa:YPA_0488"/>
<dbReference type="EMBL" id="CP000308">
    <property type="protein sequence ID" value="ABG12456.1"/>
    <property type="molecule type" value="Genomic_DNA"/>
</dbReference>
<keyword evidence="1" id="KW-1133">Transmembrane helix</keyword>
<dbReference type="InterPro" id="IPR019652">
    <property type="entry name" value="DUF2509"/>
</dbReference>
<proteinExistence type="predicted"/>
<dbReference type="Pfam" id="PF10713">
    <property type="entry name" value="DUF2509"/>
    <property type="match status" value="1"/>
</dbReference>
<sequence>MTQVFQRGSSTLAAVMTLFSLGLFWLSAIHRQLDNIQQITGEEQRYLRAYNQAESSLNWGVSQRWALRIPWRVGSAWHCMAHQELGLKACVKRSSLAGFFILKGESLPLGSLPPLMLYQRVKLKAVTGSSGNYQLIDTPHGWLDFCPDKDAQFCLD</sequence>
<keyword evidence="1" id="KW-0812">Transmembrane</keyword>
<dbReference type="AlphaFoldDB" id="A0A0E1NTD0"/>
<dbReference type="GeneID" id="57977546"/>